<name>A0A379B5C0_9PAST</name>
<keyword evidence="1" id="KW-1133">Transmembrane helix</keyword>
<dbReference type="Proteomes" id="UP000254280">
    <property type="component" value="Unassembled WGS sequence"/>
</dbReference>
<evidence type="ECO:0008006" key="5">
    <source>
        <dbReference type="Google" id="ProtNLM"/>
    </source>
</evidence>
<evidence type="ECO:0000256" key="2">
    <source>
        <dbReference type="SAM" id="SignalP"/>
    </source>
</evidence>
<accession>A0A379B5C0</accession>
<dbReference type="PROSITE" id="PS51257">
    <property type="entry name" value="PROKAR_LIPOPROTEIN"/>
    <property type="match status" value="1"/>
</dbReference>
<dbReference type="EMBL" id="UGSS01000002">
    <property type="protein sequence ID" value="SUB33691.1"/>
    <property type="molecule type" value="Genomic_DNA"/>
</dbReference>
<proteinExistence type="predicted"/>
<sequence>MKKLTKFGKVAALIVTAGLATGCATIVSKSDYPVSITSTPSQVPFEIKNRAGEIVTRGTTPQSVILKAGAGYFKGEKYQVTFRPTGKNRQPQTFVLDTTLDGWYLGGNLLFGGLIGYLIVDPMTGAMYKLPEKFAVNLDTNKTETAGLHIISIDKLNDEQRAKLQQIKL</sequence>
<protein>
    <recommendedName>
        <fullName evidence="5">Lipoprotein</fullName>
    </recommendedName>
</protein>
<evidence type="ECO:0000256" key="1">
    <source>
        <dbReference type="SAM" id="Phobius"/>
    </source>
</evidence>
<feature type="transmembrane region" description="Helical" evidence="1">
    <location>
        <begin position="102"/>
        <end position="120"/>
    </location>
</feature>
<keyword evidence="1" id="KW-0472">Membrane</keyword>
<keyword evidence="1" id="KW-0812">Transmembrane</keyword>
<keyword evidence="2" id="KW-0732">Signal</keyword>
<dbReference type="AlphaFoldDB" id="A0A379B5C0"/>
<dbReference type="OrthoDB" id="194242at2"/>
<feature type="chain" id="PRO_5016739885" description="Lipoprotein" evidence="2">
    <location>
        <begin position="23"/>
        <end position="169"/>
    </location>
</feature>
<keyword evidence="4" id="KW-1185">Reference proteome</keyword>
<reference evidence="3 4" key="1">
    <citation type="submission" date="2018-06" db="EMBL/GenBank/DDBJ databases">
        <authorList>
            <consortium name="Pathogen Informatics"/>
            <person name="Doyle S."/>
        </authorList>
    </citation>
    <scope>NUCLEOTIDE SEQUENCE [LARGE SCALE GENOMIC DNA]</scope>
    <source>
        <strain evidence="3 4">NCTC10699</strain>
    </source>
</reference>
<gene>
    <name evidence="3" type="ORF">NCTC10699_01318</name>
</gene>
<evidence type="ECO:0000313" key="4">
    <source>
        <dbReference type="Proteomes" id="UP000254280"/>
    </source>
</evidence>
<organism evidence="3 4">
    <name type="scientific">[Pasteurella] mairii</name>
    <dbReference type="NCBI Taxonomy" id="757"/>
    <lineage>
        <taxon>Bacteria</taxon>
        <taxon>Pseudomonadati</taxon>
        <taxon>Pseudomonadota</taxon>
        <taxon>Gammaproteobacteria</taxon>
        <taxon>Pasteurellales</taxon>
        <taxon>Pasteurellaceae</taxon>
    </lineage>
</organism>
<evidence type="ECO:0000313" key="3">
    <source>
        <dbReference type="EMBL" id="SUB33691.1"/>
    </source>
</evidence>
<feature type="signal peptide" evidence="2">
    <location>
        <begin position="1"/>
        <end position="22"/>
    </location>
</feature>